<evidence type="ECO:0000256" key="5">
    <source>
        <dbReference type="ARBA" id="ARBA00022989"/>
    </source>
</evidence>
<evidence type="ECO:0000256" key="6">
    <source>
        <dbReference type="ARBA" id="ARBA00023136"/>
    </source>
</evidence>
<proteinExistence type="inferred from homology"/>
<comment type="subcellular location">
    <subcellularLocation>
        <location evidence="1 7">Cell membrane</location>
        <topology evidence="1 7">Multi-pass membrane protein</topology>
    </subcellularLocation>
</comment>
<dbReference type="Proteomes" id="UP000094828">
    <property type="component" value="Unassembled WGS sequence"/>
</dbReference>
<accession>A0A1C3E828</accession>
<dbReference type="RefSeq" id="WP_068850165.1">
    <property type="nucleotide sequence ID" value="NZ_LYDR01000137.1"/>
</dbReference>
<evidence type="ECO:0000259" key="8">
    <source>
        <dbReference type="PROSITE" id="PS50928"/>
    </source>
</evidence>
<organism evidence="9 10">
    <name type="scientific">Planctopirus hydrillae</name>
    <dbReference type="NCBI Taxonomy" id="1841610"/>
    <lineage>
        <taxon>Bacteria</taxon>
        <taxon>Pseudomonadati</taxon>
        <taxon>Planctomycetota</taxon>
        <taxon>Planctomycetia</taxon>
        <taxon>Planctomycetales</taxon>
        <taxon>Planctomycetaceae</taxon>
        <taxon>Planctopirus</taxon>
    </lineage>
</organism>
<protein>
    <submittedName>
        <fullName evidence="9">ABC transporter permease</fullName>
    </submittedName>
</protein>
<feature type="transmembrane region" description="Helical" evidence="7">
    <location>
        <begin position="252"/>
        <end position="278"/>
    </location>
</feature>
<dbReference type="Gene3D" id="1.10.3720.10">
    <property type="entry name" value="MetI-like"/>
    <property type="match status" value="1"/>
</dbReference>
<feature type="transmembrane region" description="Helical" evidence="7">
    <location>
        <begin position="194"/>
        <end position="213"/>
    </location>
</feature>
<evidence type="ECO:0000313" key="9">
    <source>
        <dbReference type="EMBL" id="ODA29309.1"/>
    </source>
</evidence>
<dbReference type="OrthoDB" id="9773221at2"/>
<evidence type="ECO:0000256" key="4">
    <source>
        <dbReference type="ARBA" id="ARBA00022692"/>
    </source>
</evidence>
<comment type="similarity">
    <text evidence="7">Belongs to the binding-protein-dependent transport system permease family.</text>
</comment>
<gene>
    <name evidence="9" type="ORF">A6X21_09480</name>
</gene>
<dbReference type="PANTHER" id="PTHR30465">
    <property type="entry name" value="INNER MEMBRANE ABC TRANSPORTER"/>
    <property type="match status" value="1"/>
</dbReference>
<dbReference type="InterPro" id="IPR035906">
    <property type="entry name" value="MetI-like_sf"/>
</dbReference>
<dbReference type="AlphaFoldDB" id="A0A1C3E828"/>
<dbReference type="PANTHER" id="PTHR30465:SF0">
    <property type="entry name" value="OLIGOPEPTIDE TRANSPORT SYSTEM PERMEASE PROTEIN APPB"/>
    <property type="match status" value="1"/>
</dbReference>
<evidence type="ECO:0000256" key="7">
    <source>
        <dbReference type="RuleBase" id="RU363032"/>
    </source>
</evidence>
<dbReference type="PROSITE" id="PS50928">
    <property type="entry name" value="ABC_TM1"/>
    <property type="match status" value="1"/>
</dbReference>
<feature type="transmembrane region" description="Helical" evidence="7">
    <location>
        <begin position="107"/>
        <end position="129"/>
    </location>
</feature>
<dbReference type="EMBL" id="LYDR01000137">
    <property type="protein sequence ID" value="ODA29309.1"/>
    <property type="molecule type" value="Genomic_DNA"/>
</dbReference>
<dbReference type="InterPro" id="IPR000515">
    <property type="entry name" value="MetI-like"/>
</dbReference>
<reference evidence="9 10" key="1">
    <citation type="submission" date="2016-05" db="EMBL/GenBank/DDBJ databases">
        <title>Genomic and physiological characterization of Planctopirus sp. isolated from fresh water lake.</title>
        <authorList>
            <person name="Subhash Y."/>
            <person name="Ramana C."/>
        </authorList>
    </citation>
    <scope>NUCLEOTIDE SEQUENCE [LARGE SCALE GENOMIC DNA]</scope>
    <source>
        <strain evidence="9 10">JC280</strain>
    </source>
</reference>
<feature type="transmembrane region" description="Helical" evidence="7">
    <location>
        <begin position="298"/>
        <end position="324"/>
    </location>
</feature>
<name>A0A1C3E828_9PLAN</name>
<dbReference type="Pfam" id="PF00528">
    <property type="entry name" value="BPD_transp_1"/>
    <property type="match status" value="1"/>
</dbReference>
<evidence type="ECO:0000256" key="1">
    <source>
        <dbReference type="ARBA" id="ARBA00004651"/>
    </source>
</evidence>
<keyword evidence="10" id="KW-1185">Reference proteome</keyword>
<keyword evidence="2 7" id="KW-0813">Transport</keyword>
<dbReference type="CDD" id="cd06261">
    <property type="entry name" value="TM_PBP2"/>
    <property type="match status" value="1"/>
</dbReference>
<feature type="transmembrane region" description="Helical" evidence="7">
    <location>
        <begin position="9"/>
        <end position="27"/>
    </location>
</feature>
<evidence type="ECO:0000256" key="2">
    <source>
        <dbReference type="ARBA" id="ARBA00022448"/>
    </source>
</evidence>
<sequence length="334" mass="37330">MATYIFRRLLLMIPTLFGILVLSFIVIKSTPGDPASGRFGGAAAAQGGMNAERGTEDAEKAFRKNFKLDEPLYVQFFWFVGRIFRGEMIYYTKQGSIWPDLIPAMKITLMINSIVFLLVYLLAIPMGIFSATAPHSTGDRIMTLTLFVLYSLPSFWVAEMLRLGVLESNLGLPVSGLQSPNADRLSLLPWLWDYTLHLVLPILCMTYASLAYISRQMRAGMLEVVRQDYIRTAKAKGCSPARVIWVHALRNSLFPIITLFASLLPALIGGSVIIEYIFNIPGMGKLTIDSVFSREYDMILVTMMLSAVLTLLGILISDIMYVLVDPRVSFESKN</sequence>
<keyword evidence="3" id="KW-1003">Cell membrane</keyword>
<keyword evidence="4 7" id="KW-0812">Transmembrane</keyword>
<keyword evidence="6 7" id="KW-0472">Membrane</keyword>
<dbReference type="STRING" id="1841610.A6X21_09480"/>
<feature type="transmembrane region" description="Helical" evidence="7">
    <location>
        <begin position="141"/>
        <end position="158"/>
    </location>
</feature>
<keyword evidence="5 7" id="KW-1133">Transmembrane helix</keyword>
<dbReference type="GO" id="GO:0055085">
    <property type="term" value="P:transmembrane transport"/>
    <property type="evidence" value="ECO:0007669"/>
    <property type="project" value="InterPro"/>
</dbReference>
<feature type="domain" description="ABC transmembrane type-1" evidence="8">
    <location>
        <begin position="105"/>
        <end position="317"/>
    </location>
</feature>
<evidence type="ECO:0000313" key="10">
    <source>
        <dbReference type="Proteomes" id="UP000094828"/>
    </source>
</evidence>
<comment type="caution">
    <text evidence="9">The sequence shown here is derived from an EMBL/GenBank/DDBJ whole genome shotgun (WGS) entry which is preliminary data.</text>
</comment>
<evidence type="ECO:0000256" key="3">
    <source>
        <dbReference type="ARBA" id="ARBA00022475"/>
    </source>
</evidence>
<dbReference type="SUPFAM" id="SSF161098">
    <property type="entry name" value="MetI-like"/>
    <property type="match status" value="1"/>
</dbReference>
<dbReference type="GO" id="GO:0005886">
    <property type="term" value="C:plasma membrane"/>
    <property type="evidence" value="ECO:0007669"/>
    <property type="project" value="UniProtKB-SubCell"/>
</dbReference>